<dbReference type="OrthoDB" id="4266529at2"/>
<evidence type="ECO:0000313" key="3">
    <source>
        <dbReference type="Proteomes" id="UP000027178"/>
    </source>
</evidence>
<feature type="signal peptide" evidence="1">
    <location>
        <begin position="1"/>
        <end position="27"/>
    </location>
</feature>
<reference evidence="2 3" key="1">
    <citation type="submission" date="2014-05" db="EMBL/GenBank/DDBJ databases">
        <title>Draft Genome Sequence of Kitasatospora cheerisanensis KCTC 2395.</title>
        <authorList>
            <person name="Nam D.H."/>
        </authorList>
    </citation>
    <scope>NUCLEOTIDE SEQUENCE [LARGE SCALE GENOMIC DNA]</scope>
    <source>
        <strain evidence="2 3">KCTC 2395</strain>
    </source>
</reference>
<accession>A0A066YLV8</accession>
<name>A0A066YLV8_9ACTN</name>
<comment type="caution">
    <text evidence="2">The sequence shown here is derived from an EMBL/GenBank/DDBJ whole genome shotgun (WGS) entry which is preliminary data.</text>
</comment>
<sequence length="89" mass="8882">MRAVKRVLAVGALAVPLVLGCAGLASAQEGLDANFGKGQFVANEDGAGVAGTQSSVSPDGVSHSDFWVWADETGVRGSFTGAGATWSGE</sequence>
<protein>
    <submittedName>
        <fullName evidence="2">Uncharacterized protein</fullName>
    </submittedName>
</protein>
<dbReference type="AlphaFoldDB" id="A0A066YLV8"/>
<dbReference type="HOGENOM" id="CLU_2450665_0_0_11"/>
<feature type="chain" id="PRO_5001635115" evidence="1">
    <location>
        <begin position="28"/>
        <end position="89"/>
    </location>
</feature>
<keyword evidence="3" id="KW-1185">Reference proteome</keyword>
<proteinExistence type="predicted"/>
<gene>
    <name evidence="2" type="ORF">KCH_72670</name>
</gene>
<dbReference type="RefSeq" id="WP_035869709.1">
    <property type="nucleotide sequence ID" value="NZ_KK853997.1"/>
</dbReference>
<keyword evidence="1" id="KW-0732">Signal</keyword>
<evidence type="ECO:0000256" key="1">
    <source>
        <dbReference type="SAM" id="SignalP"/>
    </source>
</evidence>
<organism evidence="2 3">
    <name type="scientific">Kitasatospora cheerisanensis KCTC 2395</name>
    <dbReference type="NCBI Taxonomy" id="1348663"/>
    <lineage>
        <taxon>Bacteria</taxon>
        <taxon>Bacillati</taxon>
        <taxon>Actinomycetota</taxon>
        <taxon>Actinomycetes</taxon>
        <taxon>Kitasatosporales</taxon>
        <taxon>Streptomycetaceae</taxon>
        <taxon>Kitasatospora</taxon>
    </lineage>
</organism>
<dbReference type="Proteomes" id="UP000027178">
    <property type="component" value="Unassembled WGS sequence"/>
</dbReference>
<dbReference type="EMBL" id="JNBY01000158">
    <property type="protein sequence ID" value="KDN80914.1"/>
    <property type="molecule type" value="Genomic_DNA"/>
</dbReference>
<dbReference type="PATRIC" id="fig|1348663.4.peg.7026"/>
<evidence type="ECO:0000313" key="2">
    <source>
        <dbReference type="EMBL" id="KDN80914.1"/>
    </source>
</evidence>
<dbReference type="PROSITE" id="PS51257">
    <property type="entry name" value="PROKAR_LIPOPROTEIN"/>
    <property type="match status" value="1"/>
</dbReference>